<feature type="transmembrane region" description="Helical" evidence="1">
    <location>
        <begin position="156"/>
        <end position="177"/>
    </location>
</feature>
<feature type="domain" description="PAC" evidence="3">
    <location>
        <begin position="273"/>
        <end position="325"/>
    </location>
</feature>
<evidence type="ECO:0000313" key="6">
    <source>
        <dbReference type="EMBL" id="MBH1941759.1"/>
    </source>
</evidence>
<dbReference type="SUPFAM" id="SSF109604">
    <property type="entry name" value="HD-domain/PDEase-like"/>
    <property type="match status" value="1"/>
</dbReference>
<feature type="domain" description="PAS" evidence="2">
    <location>
        <begin position="199"/>
        <end position="254"/>
    </location>
</feature>
<dbReference type="PROSITE" id="PS51832">
    <property type="entry name" value="HD_GYP"/>
    <property type="match status" value="1"/>
</dbReference>
<keyword evidence="1" id="KW-0472">Membrane</keyword>
<dbReference type="SMART" id="SM00267">
    <property type="entry name" value="GGDEF"/>
    <property type="match status" value="1"/>
</dbReference>
<dbReference type="SMART" id="SM00086">
    <property type="entry name" value="PAC"/>
    <property type="match status" value="2"/>
</dbReference>
<evidence type="ECO:0000259" key="2">
    <source>
        <dbReference type="PROSITE" id="PS50112"/>
    </source>
</evidence>
<dbReference type="Pfam" id="PF08447">
    <property type="entry name" value="PAS_3"/>
    <property type="match status" value="1"/>
</dbReference>
<evidence type="ECO:0000259" key="5">
    <source>
        <dbReference type="PROSITE" id="PS51832"/>
    </source>
</evidence>
<comment type="caution">
    <text evidence="6">The sequence shown here is derived from an EMBL/GenBank/DDBJ whole genome shotgun (WGS) entry which is preliminary data.</text>
</comment>
<dbReference type="RefSeq" id="WP_197662008.1">
    <property type="nucleotide sequence ID" value="NZ_JAEAGR010000014.1"/>
</dbReference>
<dbReference type="InterPro" id="IPR003607">
    <property type="entry name" value="HD/PDEase_dom"/>
</dbReference>
<dbReference type="SMART" id="SM00471">
    <property type="entry name" value="HDc"/>
    <property type="match status" value="1"/>
</dbReference>
<dbReference type="PROSITE" id="PS50887">
    <property type="entry name" value="GGDEF"/>
    <property type="match status" value="1"/>
</dbReference>
<reference evidence="6" key="1">
    <citation type="submission" date="2020-12" db="EMBL/GenBank/DDBJ databases">
        <title>M. sibirica DSM 26468T genome.</title>
        <authorList>
            <person name="Thieme N."/>
            <person name="Rettenmaier R."/>
            <person name="Zverlov V."/>
            <person name="Liebl W."/>
        </authorList>
    </citation>
    <scope>NUCLEOTIDE SEQUENCE</scope>
    <source>
        <strain evidence="6">DSM 26468</strain>
    </source>
</reference>
<dbReference type="InterPro" id="IPR029787">
    <property type="entry name" value="Nucleotide_cyclase"/>
</dbReference>
<dbReference type="Proteomes" id="UP000623269">
    <property type="component" value="Unassembled WGS sequence"/>
</dbReference>
<gene>
    <name evidence="6" type="ORF">I5677_12725</name>
</gene>
<keyword evidence="1" id="KW-0812">Transmembrane</keyword>
<dbReference type="PANTHER" id="PTHR43155:SF2">
    <property type="entry name" value="CYCLIC DI-GMP PHOSPHODIESTERASE PA4108"/>
    <property type="match status" value="1"/>
</dbReference>
<evidence type="ECO:0000259" key="4">
    <source>
        <dbReference type="PROSITE" id="PS50887"/>
    </source>
</evidence>
<dbReference type="SUPFAM" id="SSF55073">
    <property type="entry name" value="Nucleotide cyclase"/>
    <property type="match status" value="1"/>
</dbReference>
<dbReference type="EMBL" id="JAEAGR010000014">
    <property type="protein sequence ID" value="MBH1941759.1"/>
    <property type="molecule type" value="Genomic_DNA"/>
</dbReference>
<feature type="domain" description="PAC" evidence="3">
    <location>
        <begin position="404"/>
        <end position="456"/>
    </location>
</feature>
<dbReference type="InterPro" id="IPR000014">
    <property type="entry name" value="PAS"/>
</dbReference>
<dbReference type="NCBIfam" id="TIGR00254">
    <property type="entry name" value="GGDEF"/>
    <property type="match status" value="1"/>
</dbReference>
<dbReference type="InterPro" id="IPR001610">
    <property type="entry name" value="PAC"/>
</dbReference>
<dbReference type="AlphaFoldDB" id="A0A8J7H5P8"/>
<evidence type="ECO:0000259" key="3">
    <source>
        <dbReference type="PROSITE" id="PS50113"/>
    </source>
</evidence>
<dbReference type="InterPro" id="IPR013655">
    <property type="entry name" value="PAS_fold_3"/>
</dbReference>
<feature type="domain" description="HD-GYP" evidence="5">
    <location>
        <begin position="610"/>
        <end position="799"/>
    </location>
</feature>
<name>A0A8J7H5P8_9FIRM</name>
<dbReference type="InterPro" id="IPR000160">
    <property type="entry name" value="GGDEF_dom"/>
</dbReference>
<dbReference type="CDD" id="cd00130">
    <property type="entry name" value="PAS"/>
    <property type="match status" value="2"/>
</dbReference>
<dbReference type="SMART" id="SM00091">
    <property type="entry name" value="PAS"/>
    <property type="match status" value="2"/>
</dbReference>
<dbReference type="Gene3D" id="3.30.70.270">
    <property type="match status" value="1"/>
</dbReference>
<feature type="domain" description="GGDEF" evidence="4">
    <location>
        <begin position="485"/>
        <end position="619"/>
    </location>
</feature>
<dbReference type="PANTHER" id="PTHR43155">
    <property type="entry name" value="CYCLIC DI-GMP PHOSPHODIESTERASE PA4108-RELATED"/>
    <property type="match status" value="1"/>
</dbReference>
<dbReference type="Gene3D" id="1.10.3210.10">
    <property type="entry name" value="Hypothetical protein af1432"/>
    <property type="match status" value="1"/>
</dbReference>
<dbReference type="CDD" id="cd00077">
    <property type="entry name" value="HDc"/>
    <property type="match status" value="1"/>
</dbReference>
<dbReference type="InterPro" id="IPR000700">
    <property type="entry name" value="PAS-assoc_C"/>
</dbReference>
<dbReference type="InterPro" id="IPR037522">
    <property type="entry name" value="HD_GYP_dom"/>
</dbReference>
<dbReference type="CDD" id="cd01949">
    <property type="entry name" value="GGDEF"/>
    <property type="match status" value="1"/>
</dbReference>
<dbReference type="PROSITE" id="PS50112">
    <property type="entry name" value="PAS"/>
    <property type="match status" value="1"/>
</dbReference>
<dbReference type="PROSITE" id="PS50113">
    <property type="entry name" value="PAC"/>
    <property type="match status" value="2"/>
</dbReference>
<dbReference type="InterPro" id="IPR035965">
    <property type="entry name" value="PAS-like_dom_sf"/>
</dbReference>
<keyword evidence="1" id="KW-1133">Transmembrane helix</keyword>
<dbReference type="NCBIfam" id="TIGR00229">
    <property type="entry name" value="sensory_box"/>
    <property type="match status" value="2"/>
</dbReference>
<dbReference type="SUPFAM" id="SSF55785">
    <property type="entry name" value="PYP-like sensor domain (PAS domain)"/>
    <property type="match status" value="2"/>
</dbReference>
<dbReference type="Pfam" id="PF13487">
    <property type="entry name" value="HD_5"/>
    <property type="match status" value="1"/>
</dbReference>
<keyword evidence="7" id="KW-1185">Reference proteome</keyword>
<dbReference type="InterPro" id="IPR043128">
    <property type="entry name" value="Rev_trsase/Diguanyl_cyclase"/>
</dbReference>
<evidence type="ECO:0000313" key="7">
    <source>
        <dbReference type="Proteomes" id="UP000623269"/>
    </source>
</evidence>
<proteinExistence type="predicted"/>
<dbReference type="Gene3D" id="3.30.450.20">
    <property type="entry name" value="PAS domain"/>
    <property type="match status" value="3"/>
</dbReference>
<sequence>MKSTRNHALKIALTAESSLQPDVIHKLEATGQGIHKIEYKQLKNSLQKLIKINPKVRFAYLYTKIDGKIFFLVDSEPATSDDYSPPGQLYSEADVFIYQAMEQQEPIVTEPAKDRWGTWVSILVPIKDDTSEEIIAVFGMDYPANDWDDAAIQSTILAGFVVIFFILLYITVSLLILKNRALMDEKKKLAIVNENLTEKEELFRTIFEQSPFGIAFGNLRDNILDVNPKYEEIVGRKKNELVNQSWIDITHPDDIKEDKDKFIQFKAGEINGYTIKKRYIRPNGEIIWANMTLAPLKLEKNNYLSHLCIIEDLSDRVQAEKNLLESERSNAMLLSNLPGMAYRCDYDRQWTMHFVSEGCYELTGYRPECFIENKVIAYNDIINEDYQDYIWNKWTDAIKERKIFREEYPITTTRNEEKWVLEQGQGVYDEDGKVEAIEGLIIDITIQKKREKEILYLTYHDALTGIHNRRYFDENKVLLDKEEKYPLSVIVGDINGLKLINSAMGHQEGDKFINAIANILKSCIRKEDVLARTGGDEFSILLPNTRYEDACDIINLINSTCKEYNNHSTDDAYHISISLGCATKTNSKISLENIIKEAEQSMYRKKLLESRSLHSSLISSMKTTLCEKSHETEAHAGRLISISKSIGYKMNLMNEQLNELELLSTLHDIGKIGISDTILNKPGKLSEEEWIEMKKHPEMGYRIAMSTPELAPIADYILCHHERWDGKGYPQGLQGEEIPILSRIIAIADAFDAMTQDRPYRKAMKVEEALEEISINAGKQFDPNIVKIFLENIENIIDK</sequence>
<protein>
    <submittedName>
        <fullName evidence="6">Diguanylate cyclase</fullName>
    </submittedName>
</protein>
<evidence type="ECO:0000256" key="1">
    <source>
        <dbReference type="SAM" id="Phobius"/>
    </source>
</evidence>
<dbReference type="Pfam" id="PF13426">
    <property type="entry name" value="PAS_9"/>
    <property type="match status" value="1"/>
</dbReference>
<dbReference type="Pfam" id="PF00990">
    <property type="entry name" value="GGDEF"/>
    <property type="match status" value="1"/>
</dbReference>
<organism evidence="6 7">
    <name type="scientific">Mobilitalea sibirica</name>
    <dbReference type="NCBI Taxonomy" id="1462919"/>
    <lineage>
        <taxon>Bacteria</taxon>
        <taxon>Bacillati</taxon>
        <taxon>Bacillota</taxon>
        <taxon>Clostridia</taxon>
        <taxon>Lachnospirales</taxon>
        <taxon>Lachnospiraceae</taxon>
        <taxon>Mobilitalea</taxon>
    </lineage>
</organism>
<accession>A0A8J7H5P8</accession>